<protein>
    <recommendedName>
        <fullName evidence="3">DUF4197 domain-containing protein</fullName>
    </recommendedName>
</protein>
<dbReference type="eggNOG" id="ENOG502Z7PK">
    <property type="taxonomic scope" value="Bacteria"/>
</dbReference>
<dbReference type="InterPro" id="IPR025245">
    <property type="entry name" value="DUF4197"/>
</dbReference>
<dbReference type="Proteomes" id="UP000050421">
    <property type="component" value="Unassembled WGS sequence"/>
</dbReference>
<evidence type="ECO:0008006" key="3">
    <source>
        <dbReference type="Google" id="ProtNLM"/>
    </source>
</evidence>
<dbReference type="AlphaFoldDB" id="A0A0N8KFR5"/>
<gene>
    <name evidence="1" type="ORF">HLUCCX10_09970</name>
</gene>
<accession>A0A0N8KFR5</accession>
<dbReference type="OrthoDB" id="5292580at2"/>
<comment type="caution">
    <text evidence="1">The sequence shown here is derived from an EMBL/GenBank/DDBJ whole genome shotgun (WGS) entry which is preliminary data.</text>
</comment>
<dbReference type="PATRIC" id="fig|1305737.6.peg.3547"/>
<proteinExistence type="predicted"/>
<name>A0A0N8KFR5_9BACT</name>
<evidence type="ECO:0000313" key="2">
    <source>
        <dbReference type="Proteomes" id="UP000050421"/>
    </source>
</evidence>
<reference evidence="1 2" key="1">
    <citation type="submission" date="2015-09" db="EMBL/GenBank/DDBJ databases">
        <title>Identification and resolution of microdiversity through metagenomic sequencing of parallel consortia.</title>
        <authorList>
            <person name="Nelson W.C."/>
            <person name="Romine M.F."/>
            <person name="Lindemann S.R."/>
        </authorList>
    </citation>
    <scope>NUCLEOTIDE SEQUENCE [LARGE SCALE GENOMIC DNA]</scope>
    <source>
        <strain evidence="1">HL-49</strain>
    </source>
</reference>
<dbReference type="EMBL" id="LJXT01000058">
    <property type="protein sequence ID" value="KPQ14874.1"/>
    <property type="molecule type" value="Genomic_DNA"/>
</dbReference>
<sequence length="250" mass="27824">MRFSISQASSKLLFTFILLLFHQVSQAQINELLGKLGSKPSEEQIQSGIKEALEKATDLTVERLSLENGFLQNPDIKILFPPEARKVESTLRKIGLGNVADDVITSLNRAAEDAAKEAKPIFTDAIKSMTLKDVQQILLGEQNAATNYFQKTTSDSLAVKFSPKIDQSLSKTDATKIWESAMENYNKLPFVKPVETDLTKYVTDKAIEGLFVEIAKEEVEIREKIGARTSPLLQSVFGYAEQAKIKDPKK</sequence>
<dbReference type="Pfam" id="PF13852">
    <property type="entry name" value="DUF4197"/>
    <property type="match status" value="1"/>
</dbReference>
<evidence type="ECO:0000313" key="1">
    <source>
        <dbReference type="EMBL" id="KPQ14874.1"/>
    </source>
</evidence>
<organism evidence="1 2">
    <name type="scientific">Algoriphagus marincola HL-49</name>
    <dbReference type="NCBI Taxonomy" id="1305737"/>
    <lineage>
        <taxon>Bacteria</taxon>
        <taxon>Pseudomonadati</taxon>
        <taxon>Bacteroidota</taxon>
        <taxon>Cytophagia</taxon>
        <taxon>Cytophagales</taxon>
        <taxon>Cyclobacteriaceae</taxon>
        <taxon>Algoriphagus</taxon>
    </lineage>
</organism>